<name>A0A1J1J1D3_9DIPT</name>
<organism evidence="1 2">
    <name type="scientific">Clunio marinus</name>
    <dbReference type="NCBI Taxonomy" id="568069"/>
    <lineage>
        <taxon>Eukaryota</taxon>
        <taxon>Metazoa</taxon>
        <taxon>Ecdysozoa</taxon>
        <taxon>Arthropoda</taxon>
        <taxon>Hexapoda</taxon>
        <taxon>Insecta</taxon>
        <taxon>Pterygota</taxon>
        <taxon>Neoptera</taxon>
        <taxon>Endopterygota</taxon>
        <taxon>Diptera</taxon>
        <taxon>Nematocera</taxon>
        <taxon>Chironomoidea</taxon>
        <taxon>Chironomidae</taxon>
        <taxon>Clunio</taxon>
    </lineage>
</organism>
<sequence length="91" mass="11008">MKLMTNKQQMLHIEVHHQQSLLQQALKFLLHLFEFNLTPQMSQFRSLAFQNQPTIITNIPWLTYKWKKDKKKDKEAFQIINYVRIIYASTT</sequence>
<dbReference type="EMBL" id="CVRI01000066">
    <property type="protein sequence ID" value="CRL06207.1"/>
    <property type="molecule type" value="Genomic_DNA"/>
</dbReference>
<keyword evidence="2" id="KW-1185">Reference proteome</keyword>
<dbReference type="AlphaFoldDB" id="A0A1J1J1D3"/>
<gene>
    <name evidence="1" type="ORF">CLUMA_CG019167</name>
</gene>
<protein>
    <submittedName>
        <fullName evidence="1">CLUMA_CG019167, isoform A</fullName>
    </submittedName>
</protein>
<accession>A0A1J1J1D3</accession>
<evidence type="ECO:0000313" key="2">
    <source>
        <dbReference type="Proteomes" id="UP000183832"/>
    </source>
</evidence>
<dbReference type="Proteomes" id="UP000183832">
    <property type="component" value="Unassembled WGS sequence"/>
</dbReference>
<reference evidence="1 2" key="1">
    <citation type="submission" date="2015-04" db="EMBL/GenBank/DDBJ databases">
        <authorList>
            <person name="Syromyatnikov M.Y."/>
            <person name="Popov V.N."/>
        </authorList>
    </citation>
    <scope>NUCLEOTIDE SEQUENCE [LARGE SCALE GENOMIC DNA]</scope>
</reference>
<proteinExistence type="predicted"/>
<evidence type="ECO:0000313" key="1">
    <source>
        <dbReference type="EMBL" id="CRL06207.1"/>
    </source>
</evidence>